<dbReference type="Gene3D" id="3.30.110.170">
    <property type="entry name" value="Protein of unknown function (DUF541), domain 1"/>
    <property type="match status" value="1"/>
</dbReference>
<evidence type="ECO:0000313" key="1">
    <source>
        <dbReference type="EMBL" id="CAB4775876.1"/>
    </source>
</evidence>
<dbReference type="AlphaFoldDB" id="A0A6J6VWY1"/>
<organism evidence="1">
    <name type="scientific">freshwater metagenome</name>
    <dbReference type="NCBI Taxonomy" id="449393"/>
    <lineage>
        <taxon>unclassified sequences</taxon>
        <taxon>metagenomes</taxon>
        <taxon>ecological metagenomes</taxon>
    </lineage>
</organism>
<accession>A0A6J6VWY1</accession>
<reference evidence="1" key="1">
    <citation type="submission" date="2020-05" db="EMBL/GenBank/DDBJ databases">
        <authorList>
            <person name="Chiriac C."/>
            <person name="Salcher M."/>
            <person name="Ghai R."/>
            <person name="Kavagutti S V."/>
        </authorList>
    </citation>
    <scope>NUCLEOTIDE SEQUENCE</scope>
</reference>
<sequence length="241" mass="24395">MKLKPIRTITALAIALSLIGATALAVPASAATTDTRYITISATGSTSVVPDAVRITATVSVVGATAKAALGTAGVSSSAVRAALAANKVSTKDFATQSITVYPEYSYPPTGNPVISGYRASQSFDITVRAAKTAGAVVDAIVEAGGDNVQVNGVSPFVLDTSKAVQSARTSAVVRAKAKAASYAKLLGIKLGRVIYLDETSAGTPSPIYSMTAKADSAATVVDLGEQKVSVSVTIRWAIGK</sequence>
<dbReference type="PANTHER" id="PTHR34387">
    <property type="entry name" value="SLR1258 PROTEIN"/>
    <property type="match status" value="1"/>
</dbReference>
<dbReference type="GO" id="GO:0006974">
    <property type="term" value="P:DNA damage response"/>
    <property type="evidence" value="ECO:0007669"/>
    <property type="project" value="TreeGrafter"/>
</dbReference>
<proteinExistence type="predicted"/>
<dbReference type="InterPro" id="IPR007497">
    <property type="entry name" value="SIMPL/DUF541"/>
</dbReference>
<dbReference type="Gene3D" id="3.30.70.2970">
    <property type="entry name" value="Protein of unknown function (DUF541), domain 2"/>
    <property type="match status" value="1"/>
</dbReference>
<dbReference type="Pfam" id="PF04402">
    <property type="entry name" value="SIMPL"/>
    <property type="match status" value="1"/>
</dbReference>
<dbReference type="InterPro" id="IPR052022">
    <property type="entry name" value="26kDa_periplasmic_antigen"/>
</dbReference>
<protein>
    <submittedName>
        <fullName evidence="1">Unannotated protein</fullName>
    </submittedName>
</protein>
<name>A0A6J6VWY1_9ZZZZ</name>
<gene>
    <name evidence="1" type="ORF">UFOPK2918_00571</name>
</gene>
<dbReference type="PANTHER" id="PTHR34387:SF1">
    <property type="entry name" value="PERIPLASMIC IMMUNOGENIC PROTEIN"/>
    <property type="match status" value="1"/>
</dbReference>
<dbReference type="EMBL" id="CAEZZT010000029">
    <property type="protein sequence ID" value="CAB4775876.1"/>
    <property type="molecule type" value="Genomic_DNA"/>
</dbReference>